<sequence length="55" mass="6176">MRAFPTKDPPLTRHERATCAETRLPTPTQACHSTFTSKKQKSPNSLKINTILNPL</sequence>
<proteinExistence type="predicted"/>
<reference evidence="2 3" key="1">
    <citation type="submission" date="2017-11" db="EMBL/GenBank/DDBJ databases">
        <title>De novo assembly and phasing of dikaryotic genomes from two isolates of Puccinia coronata f. sp. avenae, the causal agent of oat crown rust.</title>
        <authorList>
            <person name="Miller M.E."/>
            <person name="Zhang Y."/>
            <person name="Omidvar V."/>
            <person name="Sperschneider J."/>
            <person name="Schwessinger B."/>
            <person name="Raley C."/>
            <person name="Palmer J.M."/>
            <person name="Garnica D."/>
            <person name="Upadhyaya N."/>
            <person name="Rathjen J."/>
            <person name="Taylor J.M."/>
            <person name="Park R.F."/>
            <person name="Dodds P.N."/>
            <person name="Hirsch C.D."/>
            <person name="Kianian S.F."/>
            <person name="Figueroa M."/>
        </authorList>
    </citation>
    <scope>NUCLEOTIDE SEQUENCE [LARGE SCALE GENOMIC DNA]</scope>
    <source>
        <strain evidence="2">12NC29</strain>
    </source>
</reference>
<comment type="caution">
    <text evidence="2">The sequence shown here is derived from an EMBL/GenBank/DDBJ whole genome shotgun (WGS) entry which is preliminary data.</text>
</comment>
<protein>
    <submittedName>
        <fullName evidence="2">Uncharacterized protein</fullName>
    </submittedName>
</protein>
<evidence type="ECO:0000313" key="2">
    <source>
        <dbReference type="EMBL" id="PLW54595.1"/>
    </source>
</evidence>
<name>A0A2N5VX80_9BASI</name>
<keyword evidence="3" id="KW-1185">Reference proteome</keyword>
<evidence type="ECO:0000313" key="3">
    <source>
        <dbReference type="Proteomes" id="UP000235388"/>
    </source>
</evidence>
<gene>
    <name evidence="2" type="ORF">PCANC_04218</name>
</gene>
<accession>A0A2N5VX80</accession>
<feature type="region of interest" description="Disordered" evidence="1">
    <location>
        <begin position="30"/>
        <end position="55"/>
    </location>
</feature>
<dbReference type="EMBL" id="PGCJ01000044">
    <property type="protein sequence ID" value="PLW54595.1"/>
    <property type="molecule type" value="Genomic_DNA"/>
</dbReference>
<organism evidence="2 3">
    <name type="scientific">Puccinia coronata f. sp. avenae</name>
    <dbReference type="NCBI Taxonomy" id="200324"/>
    <lineage>
        <taxon>Eukaryota</taxon>
        <taxon>Fungi</taxon>
        <taxon>Dikarya</taxon>
        <taxon>Basidiomycota</taxon>
        <taxon>Pucciniomycotina</taxon>
        <taxon>Pucciniomycetes</taxon>
        <taxon>Pucciniales</taxon>
        <taxon>Pucciniaceae</taxon>
        <taxon>Puccinia</taxon>
    </lineage>
</organism>
<dbReference type="Proteomes" id="UP000235388">
    <property type="component" value="Unassembled WGS sequence"/>
</dbReference>
<evidence type="ECO:0000256" key="1">
    <source>
        <dbReference type="SAM" id="MobiDB-lite"/>
    </source>
</evidence>
<dbReference type="AlphaFoldDB" id="A0A2N5VX80"/>